<dbReference type="Proteomes" id="UP000886805">
    <property type="component" value="Unassembled WGS sequence"/>
</dbReference>
<reference evidence="1" key="2">
    <citation type="submission" date="2021-04" db="EMBL/GenBank/DDBJ databases">
        <authorList>
            <person name="Gilroy R."/>
        </authorList>
    </citation>
    <scope>NUCLEOTIDE SEQUENCE</scope>
    <source>
        <strain evidence="1">ChiSxjej3B15-1167</strain>
    </source>
</reference>
<accession>A0A9D1X3H2</accession>
<dbReference type="InterPro" id="IPR032675">
    <property type="entry name" value="LRR_dom_sf"/>
</dbReference>
<organism evidence="1 2">
    <name type="scientific">Candidatus Anaerobutyricum stercoripullorum</name>
    <dbReference type="NCBI Taxonomy" id="2838456"/>
    <lineage>
        <taxon>Bacteria</taxon>
        <taxon>Bacillati</taxon>
        <taxon>Bacillota</taxon>
        <taxon>Clostridia</taxon>
        <taxon>Lachnospirales</taxon>
        <taxon>Lachnospiraceae</taxon>
        <taxon>Anaerobutyricum</taxon>
    </lineage>
</organism>
<evidence type="ECO:0000313" key="1">
    <source>
        <dbReference type="EMBL" id="HIX72204.1"/>
    </source>
</evidence>
<comment type="caution">
    <text evidence="1">The sequence shown here is derived from an EMBL/GenBank/DDBJ whole genome shotgun (WGS) entry which is preliminary data.</text>
</comment>
<sequence>MAEKKKTGKKYIVVFQDEENTVLKTAFVAEGDGAQPPEISAKKGETAHHEVVFAGWDTDFSRVEKNLVVKAIYKEIPKKYLVMYFHENDRLLGMESVSYGQAAKAEVFPEKEGDAEYEYPFLGWNRPLDHIEKDTNVKAVFGRKRRVFSVRFLHEDGNLLKEEQVEYGSPAHPPEAPVKAADAVYHYAFAGWSAQTERITENVDISAVFSYIYNEYTVAFYDGEELVQEKKYHYGDLLLYPERKKRGYELRWSRHPERVTESLTLHACWTFANPAGKRIAAGNGLFQIMNPSVKNGSVRCLLWREPEKIHISLPENVKLGDYYYRIECIGAFAFQECQRMEKLTLPDSLRVVEEKGLAGCLRLRDVHFGTQLRLLGADAFAGDIRLRTLTFSGTQLRQCHGRAFHRLSSAVKVRLPLACLDQYERLFGAGLTRGIVVIKR</sequence>
<dbReference type="InterPro" id="IPR026906">
    <property type="entry name" value="LRR_5"/>
</dbReference>
<dbReference type="EMBL" id="DXEQ01000118">
    <property type="protein sequence ID" value="HIX72204.1"/>
    <property type="molecule type" value="Genomic_DNA"/>
</dbReference>
<dbReference type="SUPFAM" id="SSF52058">
    <property type="entry name" value="L domain-like"/>
    <property type="match status" value="1"/>
</dbReference>
<dbReference type="Pfam" id="PF13306">
    <property type="entry name" value="LRR_5"/>
    <property type="match status" value="1"/>
</dbReference>
<proteinExistence type="predicted"/>
<protein>
    <submittedName>
        <fullName evidence="1">Leucine-rich repeat domain-containing protein</fullName>
    </submittedName>
</protein>
<dbReference type="AlphaFoldDB" id="A0A9D1X3H2"/>
<reference evidence="1" key="1">
    <citation type="journal article" date="2021" name="PeerJ">
        <title>Extensive microbial diversity within the chicken gut microbiome revealed by metagenomics and culture.</title>
        <authorList>
            <person name="Gilroy R."/>
            <person name="Ravi A."/>
            <person name="Getino M."/>
            <person name="Pursley I."/>
            <person name="Horton D.L."/>
            <person name="Alikhan N.F."/>
            <person name="Baker D."/>
            <person name="Gharbi K."/>
            <person name="Hall N."/>
            <person name="Watson M."/>
            <person name="Adriaenssens E.M."/>
            <person name="Foster-Nyarko E."/>
            <person name="Jarju S."/>
            <person name="Secka A."/>
            <person name="Antonio M."/>
            <person name="Oren A."/>
            <person name="Chaudhuri R.R."/>
            <person name="La Ragione R."/>
            <person name="Hildebrand F."/>
            <person name="Pallen M.J."/>
        </authorList>
    </citation>
    <scope>NUCLEOTIDE SEQUENCE</scope>
    <source>
        <strain evidence="1">ChiSxjej3B15-1167</strain>
    </source>
</reference>
<evidence type="ECO:0000313" key="2">
    <source>
        <dbReference type="Proteomes" id="UP000886805"/>
    </source>
</evidence>
<gene>
    <name evidence="1" type="ORF">H9849_04210</name>
</gene>
<dbReference type="Gene3D" id="3.80.10.10">
    <property type="entry name" value="Ribonuclease Inhibitor"/>
    <property type="match status" value="1"/>
</dbReference>
<name>A0A9D1X3H2_9FIRM</name>